<proteinExistence type="predicted"/>
<comment type="caution">
    <text evidence="1">The sequence shown here is derived from an EMBL/GenBank/DDBJ whole genome shotgun (WGS) entry which is preliminary data.</text>
</comment>
<dbReference type="EMBL" id="PZZN01000002">
    <property type="protein sequence ID" value="PTM46152.1"/>
    <property type="molecule type" value="Genomic_DNA"/>
</dbReference>
<dbReference type="Proteomes" id="UP000240996">
    <property type="component" value="Unassembled WGS sequence"/>
</dbReference>
<organism evidence="1 2">
    <name type="scientific">Sphingomonas aerolata</name>
    <dbReference type="NCBI Taxonomy" id="185951"/>
    <lineage>
        <taxon>Bacteria</taxon>
        <taxon>Pseudomonadati</taxon>
        <taxon>Pseudomonadota</taxon>
        <taxon>Alphaproteobacteria</taxon>
        <taxon>Sphingomonadales</taxon>
        <taxon>Sphingomonadaceae</taxon>
        <taxon>Sphingomonas</taxon>
    </lineage>
</organism>
<dbReference type="RefSeq" id="WP_107932479.1">
    <property type="nucleotide sequence ID" value="NZ_JASPFS010000001.1"/>
</dbReference>
<keyword evidence="2" id="KW-1185">Reference proteome</keyword>
<evidence type="ECO:0000313" key="2">
    <source>
        <dbReference type="Proteomes" id="UP000240996"/>
    </source>
</evidence>
<evidence type="ECO:0000313" key="1">
    <source>
        <dbReference type="EMBL" id="PTM46152.1"/>
    </source>
</evidence>
<reference evidence="1 2" key="1">
    <citation type="submission" date="2018-04" db="EMBL/GenBank/DDBJ databases">
        <title>Genomic Encyclopedia of Type Strains, Phase III (KMG-III): the genomes of soil and plant-associated and newly described type strains.</title>
        <authorList>
            <person name="Whitman W."/>
        </authorList>
    </citation>
    <scope>NUCLEOTIDE SEQUENCE [LARGE SCALE GENOMIC DNA]</scope>
    <source>
        <strain evidence="1 2">NW12</strain>
    </source>
</reference>
<evidence type="ECO:0008006" key="3">
    <source>
        <dbReference type="Google" id="ProtNLM"/>
    </source>
</evidence>
<protein>
    <recommendedName>
        <fullName evidence="3">ElaB/YqjD/DUF883 family membrane-anchored ribosome-binding protein</fullName>
    </recommendedName>
</protein>
<gene>
    <name evidence="1" type="ORF">C8J24_2392</name>
</gene>
<sequence length="169" mass="17094">MADTDAQPMTTGDVAAAGTATIAEPLKGGVTRLDDAADTTGTKATEAKQVIKDNASKYGQQAADKARLFAEDGKARAGTALEQVAQLLTDAAAQVDDKLGAQYGGYARSAADSVSGFAEQVRAKDIDALVDDVTALVRKSPAVAVGAAAALGFVVARLVQSGIDANPKD</sequence>
<accession>A0A2T4YRM7</accession>
<name>A0A2T4YRM7_9SPHN</name>
<dbReference type="AlphaFoldDB" id="A0A2T4YRM7"/>
<dbReference type="Gene3D" id="1.20.120.20">
    <property type="entry name" value="Apolipoprotein"/>
    <property type="match status" value="1"/>
</dbReference>